<dbReference type="GO" id="GO:0000271">
    <property type="term" value="P:polysaccharide biosynthetic process"/>
    <property type="evidence" value="ECO:0007669"/>
    <property type="project" value="TreeGrafter"/>
</dbReference>
<gene>
    <name evidence="8" type="ORF">SAMN05192553_102344</name>
</gene>
<dbReference type="NCBIfam" id="TIGR01221">
    <property type="entry name" value="rmlC"/>
    <property type="match status" value="1"/>
</dbReference>
<evidence type="ECO:0000256" key="7">
    <source>
        <dbReference type="RuleBase" id="RU364069"/>
    </source>
</evidence>
<dbReference type="SUPFAM" id="SSF51182">
    <property type="entry name" value="RmlC-like cupins"/>
    <property type="match status" value="1"/>
</dbReference>
<dbReference type="PANTHER" id="PTHR21047">
    <property type="entry name" value="DTDP-6-DEOXY-D-GLUCOSE-3,5 EPIMERASE"/>
    <property type="match status" value="1"/>
</dbReference>
<protein>
    <recommendedName>
        <fullName evidence="4 7">dTDP-4-dehydrorhamnose 3,5-epimerase</fullName>
        <ecNumber evidence="3 7">5.1.3.13</ecNumber>
    </recommendedName>
    <alternativeName>
        <fullName evidence="7">Thymidine diphospho-4-keto-rhamnose 3,5-epimerase</fullName>
    </alternativeName>
</protein>
<sequence>MEIRETALKDVYEIYPKIFKDARGYFLESYREDLFEKHGMSTRWVQDNQSFSEAGIVRGLHFQRGIHAQAKLVRVISGKVLDVCVDLRKGSPTFGKYHAVVLDEKLQNMLYVPTGFAHGFAVWKDAVFTYKCSNLYNKESEGGIIWNDKQLDIDWGVDHPLLSEKDQTWPDLEKFEEISRGGL</sequence>
<proteinExistence type="inferred from homology"/>
<name>A0A1H6W8P4_9BACT</name>
<dbReference type="Pfam" id="PF00908">
    <property type="entry name" value="dTDP_sugar_isom"/>
    <property type="match status" value="1"/>
</dbReference>
<feature type="active site" description="Proton acceptor" evidence="5">
    <location>
        <position position="61"/>
    </location>
</feature>
<comment type="pathway">
    <text evidence="7">Carbohydrate biosynthesis; dTDP-L-rhamnose biosynthesis.</text>
</comment>
<dbReference type="AlphaFoldDB" id="A0A1H6W8P4"/>
<dbReference type="STRING" id="1416801.SAMN05192553_102344"/>
<comment type="similarity">
    <text evidence="7">Belongs to the dTDP-4-dehydrorhamnose 3,5-epimerase family.</text>
</comment>
<keyword evidence="7" id="KW-0413">Isomerase</keyword>
<dbReference type="Proteomes" id="UP000199403">
    <property type="component" value="Unassembled WGS sequence"/>
</dbReference>
<keyword evidence="9" id="KW-1185">Reference proteome</keyword>
<dbReference type="EMBL" id="FNZH01000002">
    <property type="protein sequence ID" value="SEJ09200.1"/>
    <property type="molecule type" value="Genomic_DNA"/>
</dbReference>
<dbReference type="InterPro" id="IPR014710">
    <property type="entry name" value="RmlC-like_jellyroll"/>
</dbReference>
<dbReference type="RefSeq" id="WP_092171111.1">
    <property type="nucleotide sequence ID" value="NZ_FNZH01000002.1"/>
</dbReference>
<dbReference type="InterPro" id="IPR011051">
    <property type="entry name" value="RmlC_Cupin_sf"/>
</dbReference>
<dbReference type="OrthoDB" id="9800680at2"/>
<evidence type="ECO:0000256" key="1">
    <source>
        <dbReference type="ARBA" id="ARBA00001298"/>
    </source>
</evidence>
<evidence type="ECO:0000256" key="4">
    <source>
        <dbReference type="ARBA" id="ARBA00019595"/>
    </source>
</evidence>
<accession>A0A1H6W8P4</accession>
<organism evidence="8 9">
    <name type="scientific">Cyclobacterium xiamenense</name>
    <dbReference type="NCBI Taxonomy" id="1297121"/>
    <lineage>
        <taxon>Bacteria</taxon>
        <taxon>Pseudomonadati</taxon>
        <taxon>Bacteroidota</taxon>
        <taxon>Cytophagia</taxon>
        <taxon>Cytophagales</taxon>
        <taxon>Cyclobacteriaceae</taxon>
        <taxon>Cyclobacterium</taxon>
    </lineage>
</organism>
<dbReference type="Gene3D" id="2.60.120.10">
    <property type="entry name" value="Jelly Rolls"/>
    <property type="match status" value="1"/>
</dbReference>
<comment type="catalytic activity">
    <reaction evidence="1 7">
        <text>dTDP-4-dehydro-6-deoxy-alpha-D-glucose = dTDP-4-dehydro-beta-L-rhamnose</text>
        <dbReference type="Rhea" id="RHEA:16969"/>
        <dbReference type="ChEBI" id="CHEBI:57649"/>
        <dbReference type="ChEBI" id="CHEBI:62830"/>
        <dbReference type="EC" id="5.1.3.13"/>
    </reaction>
</comment>
<evidence type="ECO:0000256" key="5">
    <source>
        <dbReference type="PIRSR" id="PIRSR600888-1"/>
    </source>
</evidence>
<evidence type="ECO:0000313" key="8">
    <source>
        <dbReference type="EMBL" id="SEJ09200.1"/>
    </source>
</evidence>
<evidence type="ECO:0000256" key="3">
    <source>
        <dbReference type="ARBA" id="ARBA00012098"/>
    </source>
</evidence>
<dbReference type="GO" id="GO:0005829">
    <property type="term" value="C:cytosol"/>
    <property type="evidence" value="ECO:0007669"/>
    <property type="project" value="TreeGrafter"/>
</dbReference>
<dbReference type="InterPro" id="IPR000888">
    <property type="entry name" value="RmlC-like"/>
</dbReference>
<dbReference type="GO" id="GO:0008830">
    <property type="term" value="F:dTDP-4-dehydrorhamnose 3,5-epimerase activity"/>
    <property type="evidence" value="ECO:0007669"/>
    <property type="project" value="UniProtKB-UniRule"/>
</dbReference>
<evidence type="ECO:0000256" key="2">
    <source>
        <dbReference type="ARBA" id="ARBA00001997"/>
    </source>
</evidence>
<dbReference type="GO" id="GO:0019305">
    <property type="term" value="P:dTDP-rhamnose biosynthetic process"/>
    <property type="evidence" value="ECO:0007669"/>
    <property type="project" value="UniProtKB-UniRule"/>
</dbReference>
<reference evidence="9" key="1">
    <citation type="submission" date="2016-10" db="EMBL/GenBank/DDBJ databases">
        <authorList>
            <person name="Varghese N."/>
            <person name="Submissions S."/>
        </authorList>
    </citation>
    <scope>NUCLEOTIDE SEQUENCE [LARGE SCALE GENOMIC DNA]</scope>
    <source>
        <strain evidence="9">IBRC-M 10761</strain>
    </source>
</reference>
<evidence type="ECO:0000256" key="6">
    <source>
        <dbReference type="PIRSR" id="PIRSR600888-3"/>
    </source>
</evidence>
<dbReference type="CDD" id="cd00438">
    <property type="entry name" value="cupin_RmlC"/>
    <property type="match status" value="1"/>
</dbReference>
<feature type="site" description="Participates in a stacking interaction with the thymidine ring of dTDP-4-oxo-6-deoxyglucose" evidence="6">
    <location>
        <position position="136"/>
    </location>
</feature>
<dbReference type="UniPathway" id="UPA00124"/>
<comment type="subunit">
    <text evidence="7">Homodimer.</text>
</comment>
<dbReference type="PANTHER" id="PTHR21047:SF2">
    <property type="entry name" value="THYMIDINE DIPHOSPHO-4-KETO-RHAMNOSE 3,5-EPIMERASE"/>
    <property type="match status" value="1"/>
</dbReference>
<evidence type="ECO:0000313" key="9">
    <source>
        <dbReference type="Proteomes" id="UP000199403"/>
    </source>
</evidence>
<dbReference type="EC" id="5.1.3.13" evidence="3 7"/>
<comment type="function">
    <text evidence="2 7">Catalyzes the epimerization of the C3' and C5'positions of dTDP-6-deoxy-D-xylo-4-hexulose, forming dTDP-6-deoxy-L-lyxo-4-hexulose.</text>
</comment>
<feature type="active site" description="Proton donor" evidence="5">
    <location>
        <position position="130"/>
    </location>
</feature>